<accession>A0A6A4WNI4</accession>
<evidence type="ECO:0000313" key="2">
    <source>
        <dbReference type="EMBL" id="KAF0306849.1"/>
    </source>
</evidence>
<dbReference type="InterPro" id="IPR000182">
    <property type="entry name" value="GNAT_dom"/>
</dbReference>
<gene>
    <name evidence="2" type="ORF">FJT64_021746</name>
</gene>
<dbReference type="EMBL" id="VIIS01000626">
    <property type="protein sequence ID" value="KAF0306849.1"/>
    <property type="molecule type" value="Genomic_DNA"/>
</dbReference>
<dbReference type="AlphaFoldDB" id="A0A6A4WNI4"/>
<dbReference type="PANTHER" id="PTHR20905:SF1">
    <property type="entry name" value="AT07410P-RELATED"/>
    <property type="match status" value="1"/>
</dbReference>
<evidence type="ECO:0000313" key="3">
    <source>
        <dbReference type="Proteomes" id="UP000440578"/>
    </source>
</evidence>
<dbReference type="InterPro" id="IPR016181">
    <property type="entry name" value="Acyl_CoA_acyltransferase"/>
</dbReference>
<feature type="domain" description="N-acetyltransferase" evidence="1">
    <location>
        <begin position="11"/>
        <end position="211"/>
    </location>
</feature>
<reference evidence="2 3" key="1">
    <citation type="submission" date="2019-07" db="EMBL/GenBank/DDBJ databases">
        <title>Draft genome assembly of a fouling barnacle, Amphibalanus amphitrite (Darwin, 1854): The first reference genome for Thecostraca.</title>
        <authorList>
            <person name="Kim W."/>
        </authorList>
    </citation>
    <scope>NUCLEOTIDE SEQUENCE [LARGE SCALE GENOMIC DNA]</scope>
    <source>
        <strain evidence="2">SNU_AA5</strain>
        <tissue evidence="2">Soma without cirri and trophi</tissue>
    </source>
</reference>
<dbReference type="Pfam" id="PF00583">
    <property type="entry name" value="Acetyltransf_1"/>
    <property type="match status" value="1"/>
</dbReference>
<dbReference type="CDD" id="cd04301">
    <property type="entry name" value="NAT_SF"/>
    <property type="match status" value="1"/>
</dbReference>
<dbReference type="PROSITE" id="PS51186">
    <property type="entry name" value="GNAT"/>
    <property type="match status" value="1"/>
</dbReference>
<sequence>MENGGENTVNIKYCSLEEGSLKEIEDLVTESFAKDENTLKLCRSCEGGQTEDHRPWVKKIITSHDWSVSRLAVDAATGTVAGVCLCDMSTLDQPTRALEPMAQTDSEACRLTAAFLHQLEGDYNPFKALGVDKVLCLNMVGVDKRYRRQGISLELRRQCLELARQQGCQAVVNCATSPFTRKALVKLGFERVKFLPFTQSVLAGVEKVDLSGCGPDDGGALMVLRL</sequence>
<dbReference type="Proteomes" id="UP000440578">
    <property type="component" value="Unassembled WGS sequence"/>
</dbReference>
<proteinExistence type="predicted"/>
<name>A0A6A4WNI4_AMPAM</name>
<dbReference type="OrthoDB" id="6332854at2759"/>
<comment type="caution">
    <text evidence="2">The sequence shown here is derived from an EMBL/GenBank/DDBJ whole genome shotgun (WGS) entry which is preliminary data.</text>
</comment>
<dbReference type="PANTHER" id="PTHR20905">
    <property type="entry name" value="N-ACETYLTRANSFERASE-RELATED"/>
    <property type="match status" value="1"/>
</dbReference>
<dbReference type="GO" id="GO:0008080">
    <property type="term" value="F:N-acetyltransferase activity"/>
    <property type="evidence" value="ECO:0007669"/>
    <property type="project" value="TreeGrafter"/>
</dbReference>
<protein>
    <recommendedName>
        <fullName evidence="1">N-acetyltransferase domain-containing protein</fullName>
    </recommendedName>
</protein>
<dbReference type="Gene3D" id="3.40.630.30">
    <property type="match status" value="1"/>
</dbReference>
<evidence type="ECO:0000259" key="1">
    <source>
        <dbReference type="PROSITE" id="PS51186"/>
    </source>
</evidence>
<organism evidence="2 3">
    <name type="scientific">Amphibalanus amphitrite</name>
    <name type="common">Striped barnacle</name>
    <name type="synonym">Balanus amphitrite</name>
    <dbReference type="NCBI Taxonomy" id="1232801"/>
    <lineage>
        <taxon>Eukaryota</taxon>
        <taxon>Metazoa</taxon>
        <taxon>Ecdysozoa</taxon>
        <taxon>Arthropoda</taxon>
        <taxon>Crustacea</taxon>
        <taxon>Multicrustacea</taxon>
        <taxon>Cirripedia</taxon>
        <taxon>Thoracica</taxon>
        <taxon>Thoracicalcarea</taxon>
        <taxon>Balanomorpha</taxon>
        <taxon>Balanoidea</taxon>
        <taxon>Balanidae</taxon>
        <taxon>Amphibalaninae</taxon>
        <taxon>Amphibalanus</taxon>
    </lineage>
</organism>
<dbReference type="SUPFAM" id="SSF55729">
    <property type="entry name" value="Acyl-CoA N-acyltransferases (Nat)"/>
    <property type="match status" value="1"/>
</dbReference>
<keyword evidence="3" id="KW-1185">Reference proteome</keyword>